<evidence type="ECO:0000313" key="2">
    <source>
        <dbReference type="EMBL" id="DAD38204.1"/>
    </source>
</evidence>
<evidence type="ECO:0000256" key="1">
    <source>
        <dbReference type="SAM" id="Phobius"/>
    </source>
</evidence>
<evidence type="ECO:0000313" key="3">
    <source>
        <dbReference type="Proteomes" id="UP000607653"/>
    </source>
</evidence>
<reference evidence="2 3" key="1">
    <citation type="journal article" date="2020" name="Mol. Biol. Evol.">
        <title>Distinct Expression and Methylation Patterns for Genes with Different Fates following a Single Whole-Genome Duplication in Flowering Plants.</title>
        <authorList>
            <person name="Shi T."/>
            <person name="Rahmani R.S."/>
            <person name="Gugger P.F."/>
            <person name="Wang M."/>
            <person name="Li H."/>
            <person name="Zhang Y."/>
            <person name="Li Z."/>
            <person name="Wang Q."/>
            <person name="Van de Peer Y."/>
            <person name="Marchal K."/>
            <person name="Chen J."/>
        </authorList>
    </citation>
    <scope>NUCLEOTIDE SEQUENCE [LARGE SCALE GENOMIC DNA]</scope>
    <source>
        <tissue evidence="2">Leaf</tissue>
    </source>
</reference>
<comment type="caution">
    <text evidence="2">The sequence shown here is derived from an EMBL/GenBank/DDBJ whole genome shotgun (WGS) entry which is preliminary data.</text>
</comment>
<feature type="transmembrane region" description="Helical" evidence="1">
    <location>
        <begin position="21"/>
        <end position="45"/>
    </location>
</feature>
<sequence length="60" mass="6563">MLRPVASRASFSYISSILPHLPFCALLPPFFSLLAPLFFLFLFLLPSVATTAANTANGQY</sequence>
<proteinExistence type="predicted"/>
<dbReference type="EMBL" id="DUZY01000004">
    <property type="protein sequence ID" value="DAD38204.1"/>
    <property type="molecule type" value="Genomic_DNA"/>
</dbReference>
<keyword evidence="3" id="KW-1185">Reference proteome</keyword>
<name>A0A822YVT0_NELNU</name>
<dbReference type="AlphaFoldDB" id="A0A822YVT0"/>
<protein>
    <submittedName>
        <fullName evidence="2">Uncharacterized protein</fullName>
    </submittedName>
</protein>
<keyword evidence="1" id="KW-0472">Membrane</keyword>
<dbReference type="Proteomes" id="UP000607653">
    <property type="component" value="Unassembled WGS sequence"/>
</dbReference>
<gene>
    <name evidence="2" type="ORF">HUJ06_008845</name>
</gene>
<keyword evidence="1" id="KW-0812">Transmembrane</keyword>
<organism evidence="2 3">
    <name type="scientific">Nelumbo nucifera</name>
    <name type="common">Sacred lotus</name>
    <dbReference type="NCBI Taxonomy" id="4432"/>
    <lineage>
        <taxon>Eukaryota</taxon>
        <taxon>Viridiplantae</taxon>
        <taxon>Streptophyta</taxon>
        <taxon>Embryophyta</taxon>
        <taxon>Tracheophyta</taxon>
        <taxon>Spermatophyta</taxon>
        <taxon>Magnoliopsida</taxon>
        <taxon>Proteales</taxon>
        <taxon>Nelumbonaceae</taxon>
        <taxon>Nelumbo</taxon>
    </lineage>
</organism>
<keyword evidence="1" id="KW-1133">Transmembrane helix</keyword>
<accession>A0A822YVT0</accession>